<evidence type="ECO:0000313" key="2">
    <source>
        <dbReference type="EMBL" id="KIA90258.1"/>
    </source>
</evidence>
<comment type="caution">
    <text evidence="2">The sequence shown here is derived from an EMBL/GenBank/DDBJ whole genome shotgun (WGS) entry which is preliminary data.</text>
</comment>
<proteinExistence type="predicted"/>
<gene>
    <name evidence="2" type="ORF">OA86_06310</name>
</gene>
<dbReference type="STRING" id="266749.SAMN05421876_10218"/>
<dbReference type="Pfam" id="PF03724">
    <property type="entry name" value="META"/>
    <property type="match status" value="1"/>
</dbReference>
<accession>A0A0C1FEN1</accession>
<evidence type="ECO:0000313" key="3">
    <source>
        <dbReference type="Proteomes" id="UP000031473"/>
    </source>
</evidence>
<protein>
    <recommendedName>
        <fullName evidence="1">DUF306 domain-containing protein</fullName>
    </recommendedName>
</protein>
<name>A0A0C1FEN1_9FLAO</name>
<dbReference type="Proteomes" id="UP000031473">
    <property type="component" value="Unassembled WGS sequence"/>
</dbReference>
<dbReference type="InterPro" id="IPR053147">
    <property type="entry name" value="Hsp_HslJ-like"/>
</dbReference>
<dbReference type="EMBL" id="JSYL01000002">
    <property type="protein sequence ID" value="KIA90258.1"/>
    <property type="molecule type" value="Genomic_DNA"/>
</dbReference>
<organism evidence="2 3">
    <name type="scientific">Kaistella jeonii</name>
    <dbReference type="NCBI Taxonomy" id="266749"/>
    <lineage>
        <taxon>Bacteria</taxon>
        <taxon>Pseudomonadati</taxon>
        <taxon>Bacteroidota</taxon>
        <taxon>Flavobacteriia</taxon>
        <taxon>Flavobacteriales</taxon>
        <taxon>Weeksellaceae</taxon>
        <taxon>Chryseobacterium group</taxon>
        <taxon>Kaistella</taxon>
    </lineage>
</organism>
<dbReference type="InterPro" id="IPR005184">
    <property type="entry name" value="DUF306_Meta_HslJ"/>
</dbReference>
<feature type="domain" description="DUF306" evidence="1">
    <location>
        <begin position="11"/>
        <end position="101"/>
    </location>
</feature>
<reference evidence="2 3" key="1">
    <citation type="submission" date="2014-10" db="EMBL/GenBank/DDBJ databases">
        <title>Kaistella jeonii genome.</title>
        <authorList>
            <person name="Clayton J.T."/>
            <person name="Newman J.D."/>
        </authorList>
    </citation>
    <scope>NUCLEOTIDE SEQUENCE [LARGE SCALE GENOMIC DNA]</scope>
    <source>
        <strain evidence="2 3">DSM 17048</strain>
    </source>
</reference>
<dbReference type="AlphaFoldDB" id="A0A0C1FEN1"/>
<dbReference type="Gene3D" id="2.40.128.270">
    <property type="match status" value="1"/>
</dbReference>
<dbReference type="PANTHER" id="PTHR35535:SF1">
    <property type="entry name" value="HEAT SHOCK PROTEIN HSLJ"/>
    <property type="match status" value="1"/>
</dbReference>
<dbReference type="PANTHER" id="PTHR35535">
    <property type="entry name" value="HEAT SHOCK PROTEIN HSLJ"/>
    <property type="match status" value="1"/>
</dbReference>
<keyword evidence="3" id="KW-1185">Reference proteome</keyword>
<sequence length="109" mass="11998">MLVEFQDFSKDVMVANKANINFTNIKDAGKFSAYMGCNNMFGTATFSGKGMVKFSQIGSTMMFCDKAMDLESALGKALPTMTNYKIEGHYLTLSNNSGKSLKFVASDWD</sequence>
<dbReference type="InterPro" id="IPR038670">
    <property type="entry name" value="HslJ-like_sf"/>
</dbReference>
<evidence type="ECO:0000259" key="1">
    <source>
        <dbReference type="Pfam" id="PF03724"/>
    </source>
</evidence>